<reference evidence="2 3" key="1">
    <citation type="submission" date="2021-06" db="EMBL/GenBank/DDBJ databases">
        <authorList>
            <person name="Criscuolo A."/>
        </authorList>
    </citation>
    <scope>NUCLEOTIDE SEQUENCE [LARGE SCALE GENOMIC DNA]</scope>
    <source>
        <strain evidence="3">CIP 111802</strain>
    </source>
</reference>
<organism evidence="2 3">
    <name type="scientific">Paenibacillus allorhizosphaerae</name>
    <dbReference type="NCBI Taxonomy" id="2849866"/>
    <lineage>
        <taxon>Bacteria</taxon>
        <taxon>Bacillati</taxon>
        <taxon>Bacillota</taxon>
        <taxon>Bacilli</taxon>
        <taxon>Bacillales</taxon>
        <taxon>Paenibacillaceae</taxon>
        <taxon>Paenibacillus</taxon>
    </lineage>
</organism>
<keyword evidence="1" id="KW-0812">Transmembrane</keyword>
<name>A0ABN7TQQ8_9BACL</name>
<evidence type="ECO:0000313" key="2">
    <source>
        <dbReference type="EMBL" id="CAG7644887.1"/>
    </source>
</evidence>
<keyword evidence="3" id="KW-1185">Reference proteome</keyword>
<keyword evidence="1" id="KW-1133">Transmembrane helix</keyword>
<evidence type="ECO:0000313" key="3">
    <source>
        <dbReference type="Proteomes" id="UP000730618"/>
    </source>
</evidence>
<evidence type="ECO:0008006" key="4">
    <source>
        <dbReference type="Google" id="ProtNLM"/>
    </source>
</evidence>
<feature type="transmembrane region" description="Helical" evidence="1">
    <location>
        <begin position="81"/>
        <end position="99"/>
    </location>
</feature>
<dbReference type="EMBL" id="CAJVCE010000009">
    <property type="protein sequence ID" value="CAG7644887.1"/>
    <property type="molecule type" value="Genomic_DNA"/>
</dbReference>
<proteinExistence type="predicted"/>
<comment type="caution">
    <text evidence="2">The sequence shown here is derived from an EMBL/GenBank/DDBJ whole genome shotgun (WGS) entry which is preliminary data.</text>
</comment>
<dbReference type="Proteomes" id="UP000730618">
    <property type="component" value="Unassembled WGS sequence"/>
</dbReference>
<feature type="transmembrane region" description="Helical" evidence="1">
    <location>
        <begin position="12"/>
        <end position="33"/>
    </location>
</feature>
<evidence type="ECO:0000256" key="1">
    <source>
        <dbReference type="SAM" id="Phobius"/>
    </source>
</evidence>
<protein>
    <recommendedName>
        <fullName evidence="4">DUF4870 domain-containing protein</fullName>
    </recommendedName>
</protein>
<dbReference type="RefSeq" id="WP_218099694.1">
    <property type="nucleotide sequence ID" value="NZ_CAJVCE010000009.1"/>
</dbReference>
<accession>A0ABN7TQQ8</accession>
<feature type="transmembrane region" description="Helical" evidence="1">
    <location>
        <begin position="45"/>
        <end position="69"/>
    </location>
</feature>
<sequence length="124" mass="14058">MYFALFWAGAELYPPLFLLFMPMSIFGIMMSLLKTNQATESGKPLQFYAGFMYLIFSVAMFPASAFLIIFTTGSDYYKNPLVVITLLILPTIAAAIIAARQHAFEGGKQGFARMYRAIMRRPWM</sequence>
<keyword evidence="1" id="KW-0472">Membrane</keyword>
<gene>
    <name evidence="2" type="ORF">PAECIP111802_03374</name>
</gene>